<feature type="domain" description="Disease resistance R13L4/SHOC-2-like LRR" evidence="5">
    <location>
        <begin position="482"/>
        <end position="840"/>
    </location>
</feature>
<dbReference type="SUPFAM" id="SSF52058">
    <property type="entry name" value="L domain-like"/>
    <property type="match status" value="1"/>
</dbReference>
<dbReference type="InterPro" id="IPR055414">
    <property type="entry name" value="LRR_R13L4/SHOC2-like"/>
</dbReference>
<evidence type="ECO:0000259" key="5">
    <source>
        <dbReference type="Pfam" id="PF23598"/>
    </source>
</evidence>
<dbReference type="Pfam" id="PF23559">
    <property type="entry name" value="WHD_DRP"/>
    <property type="match status" value="1"/>
</dbReference>
<dbReference type="GO" id="GO:0043531">
    <property type="term" value="F:ADP binding"/>
    <property type="evidence" value="ECO:0007669"/>
    <property type="project" value="InterPro"/>
</dbReference>
<comment type="caution">
    <text evidence="7">The sequence shown here is derived from an EMBL/GenBank/DDBJ whole genome shotgun (WGS) entry which is preliminary data.</text>
</comment>
<dbReference type="GO" id="GO:0006952">
    <property type="term" value="P:defense response"/>
    <property type="evidence" value="ECO:0007669"/>
    <property type="project" value="UniProtKB-KW"/>
</dbReference>
<evidence type="ECO:0000259" key="3">
    <source>
        <dbReference type="Pfam" id="PF00931"/>
    </source>
</evidence>
<dbReference type="Gene3D" id="3.40.50.300">
    <property type="entry name" value="P-loop containing nucleotide triphosphate hydrolases"/>
    <property type="match status" value="1"/>
</dbReference>
<gene>
    <name evidence="6" type="ORF">PVAP13_8NG058601</name>
    <name evidence="7" type="ORF">PVAP13_8NG058700</name>
</gene>
<organism evidence="7 8">
    <name type="scientific">Panicum virgatum</name>
    <name type="common">Blackwell switchgrass</name>
    <dbReference type="NCBI Taxonomy" id="38727"/>
    <lineage>
        <taxon>Eukaryota</taxon>
        <taxon>Viridiplantae</taxon>
        <taxon>Streptophyta</taxon>
        <taxon>Embryophyta</taxon>
        <taxon>Tracheophyta</taxon>
        <taxon>Spermatophyta</taxon>
        <taxon>Magnoliopsida</taxon>
        <taxon>Liliopsida</taxon>
        <taxon>Poales</taxon>
        <taxon>Poaceae</taxon>
        <taxon>PACMAD clade</taxon>
        <taxon>Panicoideae</taxon>
        <taxon>Panicodae</taxon>
        <taxon>Paniceae</taxon>
        <taxon>Panicinae</taxon>
        <taxon>Panicum</taxon>
        <taxon>Panicum sect. Hiantes</taxon>
    </lineage>
</organism>
<proteinExistence type="predicted"/>
<dbReference type="PANTHER" id="PTHR36766">
    <property type="entry name" value="PLANT BROAD-SPECTRUM MILDEW RESISTANCE PROTEIN RPW8"/>
    <property type="match status" value="1"/>
</dbReference>
<dbReference type="Pfam" id="PF00931">
    <property type="entry name" value="NB-ARC"/>
    <property type="match status" value="1"/>
</dbReference>
<dbReference type="Gene3D" id="1.10.8.430">
    <property type="entry name" value="Helical domain of apoptotic protease-activating factors"/>
    <property type="match status" value="1"/>
</dbReference>
<evidence type="ECO:0000313" key="6">
    <source>
        <dbReference type="EMBL" id="KAG2556017.1"/>
    </source>
</evidence>
<dbReference type="InterPro" id="IPR002182">
    <property type="entry name" value="NB-ARC"/>
</dbReference>
<evidence type="ECO:0000256" key="2">
    <source>
        <dbReference type="ARBA" id="ARBA00022821"/>
    </source>
</evidence>
<accession>A0A8T0P1Z9</accession>
<dbReference type="AlphaFoldDB" id="A0A8T0P1Z9"/>
<dbReference type="Pfam" id="PF23598">
    <property type="entry name" value="LRR_14"/>
    <property type="match status" value="1"/>
</dbReference>
<evidence type="ECO:0000259" key="4">
    <source>
        <dbReference type="Pfam" id="PF23559"/>
    </source>
</evidence>
<feature type="domain" description="Disease resistance protein winged helix" evidence="4">
    <location>
        <begin position="347"/>
        <end position="413"/>
    </location>
</feature>
<dbReference type="InterPro" id="IPR027417">
    <property type="entry name" value="P-loop_NTPase"/>
</dbReference>
<dbReference type="Proteomes" id="UP000823388">
    <property type="component" value="Chromosome 8N"/>
</dbReference>
<keyword evidence="8" id="KW-1185">Reference proteome</keyword>
<reference evidence="7 8" key="1">
    <citation type="submission" date="2020-05" db="EMBL/GenBank/DDBJ databases">
        <title>WGS assembly of Panicum virgatum.</title>
        <authorList>
            <person name="Lovell J.T."/>
            <person name="Jenkins J."/>
            <person name="Shu S."/>
            <person name="Juenger T.E."/>
            <person name="Schmutz J."/>
        </authorList>
    </citation>
    <scope>NUCLEOTIDE SEQUENCE</scope>
    <source>
        <strain evidence="7">AP13</strain>
        <strain evidence="8">cv. AP13</strain>
    </source>
</reference>
<dbReference type="InterPro" id="IPR042197">
    <property type="entry name" value="Apaf_helical"/>
</dbReference>
<keyword evidence="2" id="KW-0611">Plant defense</keyword>
<dbReference type="PANTHER" id="PTHR36766:SF36">
    <property type="entry name" value="AAA+ ATPASE DOMAIN-CONTAINING PROTEIN"/>
    <property type="match status" value="1"/>
</dbReference>
<evidence type="ECO:0008006" key="9">
    <source>
        <dbReference type="Google" id="ProtNLM"/>
    </source>
</evidence>
<dbReference type="EMBL" id="CM029052">
    <property type="protein sequence ID" value="KAG2556037.1"/>
    <property type="molecule type" value="Genomic_DNA"/>
</dbReference>
<protein>
    <recommendedName>
        <fullName evidence="9">NB-ARC domain-containing protein</fullName>
    </recommendedName>
</protein>
<sequence>MLQPPAIFCMRNPIHTYKIGSCIKNLNQRLEDIKKRSLDFNFINLNSYADCSRRVASSRLGSRETSGILDESSLVGENIEEDTRHLVEMLTTVELSNCKNNKFLVFAIVGVGGIGKTTLAKKIFNHDLIQQEFTKKIWLSVNKDLSETELLRRAVIEAKGDPQSAGNTRGALERALKEALNGQKTLLVMDDVWKHQVWEDVLQTPLVSAALAHGSRVLITTRHDVVARGMMATKPYHNVNKLDPEDAWLLLKKKVVGNGNDEDQIELLKDIGMEIITKCDYLPLAVKVMGGLLRQKTARRREWKNVLNDSIWSVSQMPEELNYAIYLSYEDLCSSLKPCFLHYSLLPKSRVFFAYEIIGMWISEGFVHGTSRDLEEIGKEYYDELIQRNLIEPDIRYVDKTVCNMHDVVRSFAQYLARNEALVAQNRETNIADKINSQKYFRLSLETRGSESDELEWYSLQGQTSLRTLLSVGPIKIKPGDSFLVFSNLRTLHVQEANFDALVEYLNQLKHLRYLSIEGTNTSRLPGSIGEMKFLQYISLFGCKSLVNLPNSIVTLQHLRFLNLRDTEIRRIPKDFHGLTNLRKLYGFPAHMDGDWCSIEELGPLCQLADLDISGLENVSSSSFAKKARIGDKVRLSRLFLECTSRIEHDGQLVKDEEGIPEEQQQQIEEVFNELQPPSGLENLKIRGYFGQRLPMWMMSTAVVPLGSLRNLTINDLASCTELPNGLCQLPCLELLQIVRAPAIKRVGPEFLQPNHHCHNHSQVGVSFPRLSKLIFVGLVEWVEWEWELQVKAMPMLETLKIQNCKLRRMPAGLAFHTRALKILAIYGVKQLSCLENFTSVVRLDVFRNPDLERISNLPKLQKLVIVKCPKMKVLEGMPALRALNLEDHAMETVPRYLQDVSPTHLLLYCSLSLLTSIAAGQTGPEWDKFRHIQQVKAYANDEGVPRKWYVLYTRHPFHLETNISRSAIAKASAARIDQKFYACDKTSTIEDECMVGRNASADKRQPLCLRFRCIAYRHLISWLRRACLHCREAAHIASSSDEWTEPAVYRACTKLLGGRYTRHQQQNETSRL</sequence>
<dbReference type="InterPro" id="IPR058922">
    <property type="entry name" value="WHD_DRP"/>
</dbReference>
<evidence type="ECO:0000313" key="8">
    <source>
        <dbReference type="Proteomes" id="UP000823388"/>
    </source>
</evidence>
<evidence type="ECO:0000313" key="7">
    <source>
        <dbReference type="EMBL" id="KAG2556037.1"/>
    </source>
</evidence>
<feature type="domain" description="NB-ARC" evidence="3">
    <location>
        <begin position="99"/>
        <end position="257"/>
    </location>
</feature>
<keyword evidence="1" id="KW-0677">Repeat</keyword>
<dbReference type="Gene3D" id="3.80.10.10">
    <property type="entry name" value="Ribonuclease Inhibitor"/>
    <property type="match status" value="1"/>
</dbReference>
<dbReference type="InterPro" id="IPR032675">
    <property type="entry name" value="LRR_dom_sf"/>
</dbReference>
<dbReference type="EMBL" id="CM029052">
    <property type="protein sequence ID" value="KAG2556017.1"/>
    <property type="molecule type" value="Genomic_DNA"/>
</dbReference>
<dbReference type="SUPFAM" id="SSF52540">
    <property type="entry name" value="P-loop containing nucleoside triphosphate hydrolases"/>
    <property type="match status" value="1"/>
</dbReference>
<dbReference type="PRINTS" id="PR00364">
    <property type="entry name" value="DISEASERSIST"/>
</dbReference>
<dbReference type="InterPro" id="IPR036388">
    <property type="entry name" value="WH-like_DNA-bd_sf"/>
</dbReference>
<name>A0A8T0P1Z9_PANVG</name>
<dbReference type="Gene3D" id="1.10.10.10">
    <property type="entry name" value="Winged helix-like DNA-binding domain superfamily/Winged helix DNA-binding domain"/>
    <property type="match status" value="1"/>
</dbReference>
<evidence type="ECO:0000256" key="1">
    <source>
        <dbReference type="ARBA" id="ARBA00022737"/>
    </source>
</evidence>